<evidence type="ECO:0000256" key="1">
    <source>
        <dbReference type="SAM" id="MobiDB-lite"/>
    </source>
</evidence>
<name>A0ABN7T0X2_OIKDI</name>
<feature type="compositionally biased region" description="Basic and acidic residues" evidence="1">
    <location>
        <begin position="211"/>
        <end position="230"/>
    </location>
</feature>
<accession>A0ABN7T0X2</accession>
<feature type="compositionally biased region" description="Basic and acidic residues" evidence="1">
    <location>
        <begin position="239"/>
        <end position="277"/>
    </location>
</feature>
<dbReference type="Proteomes" id="UP001158576">
    <property type="component" value="Chromosome 1"/>
</dbReference>
<sequence length="356" mass="41396">MPAGRITRYFKCESYHCAENPKWKNADHQAEVQNCPCCEIETEPYKIKCTGRLFGNFKCRGTKKSCGNHWNSSYAFCGRWQQCARCFQKVEPYHLIELNEKKGMSGPPKPHWQEFCQVCKDLRSQGIFHGCQGFFEEAELNLKQKKEEVPKVKNGYMQHNPKIMSLFGEKKKKPEIKPKNNEPNYHPQQHRGAGILDFEAFHKMNIRIHEEEKAKQESDEKAKQKVENKLAKKKKSKTKSKEEPSQDNVLKKIDKTEIVKEAEKDSKEKHPAAALEKKKSKKKKTKKKPVEENEKKKAEKIDLKFPFAKWRESNASLEKSKEKSAREKFVEDLALQMITLRIKNRLTIPTGAGDTN</sequence>
<dbReference type="EMBL" id="OU015566">
    <property type="protein sequence ID" value="CAG5107656.1"/>
    <property type="molecule type" value="Genomic_DNA"/>
</dbReference>
<proteinExistence type="predicted"/>
<keyword evidence="3" id="KW-1185">Reference proteome</keyword>
<feature type="compositionally biased region" description="Basic residues" evidence="1">
    <location>
        <begin position="278"/>
        <end position="287"/>
    </location>
</feature>
<reference evidence="2 3" key="1">
    <citation type="submission" date="2021-04" db="EMBL/GenBank/DDBJ databases">
        <authorList>
            <person name="Bliznina A."/>
        </authorList>
    </citation>
    <scope>NUCLEOTIDE SEQUENCE [LARGE SCALE GENOMIC DNA]</scope>
</reference>
<protein>
    <submittedName>
        <fullName evidence="2">Oidioi.mRNA.OKI2018_I69.chr1.g3430.t1.cds</fullName>
    </submittedName>
</protein>
<evidence type="ECO:0000313" key="2">
    <source>
        <dbReference type="EMBL" id="CAG5107656.1"/>
    </source>
</evidence>
<organism evidence="2 3">
    <name type="scientific">Oikopleura dioica</name>
    <name type="common">Tunicate</name>
    <dbReference type="NCBI Taxonomy" id="34765"/>
    <lineage>
        <taxon>Eukaryota</taxon>
        <taxon>Metazoa</taxon>
        <taxon>Chordata</taxon>
        <taxon>Tunicata</taxon>
        <taxon>Appendicularia</taxon>
        <taxon>Copelata</taxon>
        <taxon>Oikopleuridae</taxon>
        <taxon>Oikopleura</taxon>
    </lineage>
</organism>
<feature type="region of interest" description="Disordered" evidence="1">
    <location>
        <begin position="211"/>
        <end position="297"/>
    </location>
</feature>
<feature type="region of interest" description="Disordered" evidence="1">
    <location>
        <begin position="166"/>
        <end position="191"/>
    </location>
</feature>
<evidence type="ECO:0000313" key="3">
    <source>
        <dbReference type="Proteomes" id="UP001158576"/>
    </source>
</evidence>
<feature type="compositionally biased region" description="Basic and acidic residues" evidence="1">
    <location>
        <begin position="288"/>
        <end position="297"/>
    </location>
</feature>
<gene>
    <name evidence="2" type="ORF">OKIOD_LOCUS12195</name>
</gene>